<feature type="region of interest" description="Disordered" evidence="5">
    <location>
        <begin position="415"/>
        <end position="434"/>
    </location>
</feature>
<feature type="region of interest" description="Disordered" evidence="5">
    <location>
        <begin position="442"/>
        <end position="580"/>
    </location>
</feature>
<evidence type="ECO:0000256" key="5">
    <source>
        <dbReference type="SAM" id="MobiDB-lite"/>
    </source>
</evidence>
<feature type="compositionally biased region" description="Basic and acidic residues" evidence="5">
    <location>
        <begin position="205"/>
        <end position="216"/>
    </location>
</feature>
<feature type="domain" description="NUC153" evidence="6">
    <location>
        <begin position="649"/>
        <end position="676"/>
    </location>
</feature>
<keyword evidence="3" id="KW-0175">Coiled coil</keyword>
<feature type="compositionally biased region" description="Low complexity" evidence="5">
    <location>
        <begin position="468"/>
        <end position="479"/>
    </location>
</feature>
<dbReference type="Pfam" id="PF25121">
    <property type="entry name" value="RRM_ESF1"/>
    <property type="match status" value="1"/>
</dbReference>
<evidence type="ECO:0000313" key="8">
    <source>
        <dbReference type="EMBL" id="KAL2050217.1"/>
    </source>
</evidence>
<feature type="domain" description="ESF1 RRM" evidence="7">
    <location>
        <begin position="161"/>
        <end position="330"/>
    </location>
</feature>
<dbReference type="InterPro" id="IPR039754">
    <property type="entry name" value="Esf1"/>
</dbReference>
<evidence type="ECO:0000256" key="1">
    <source>
        <dbReference type="ARBA" id="ARBA00004604"/>
    </source>
</evidence>
<keyword evidence="4" id="KW-0539">Nucleus</keyword>
<evidence type="ECO:0000259" key="6">
    <source>
        <dbReference type="Pfam" id="PF08159"/>
    </source>
</evidence>
<dbReference type="PANTHER" id="PTHR12202:SF0">
    <property type="entry name" value="ESF1 HOMOLOG"/>
    <property type="match status" value="1"/>
</dbReference>
<feature type="compositionally biased region" description="Acidic residues" evidence="5">
    <location>
        <begin position="229"/>
        <end position="247"/>
    </location>
</feature>
<gene>
    <name evidence="8" type="ORF">ABVK25_009578</name>
</gene>
<feature type="region of interest" description="Disordered" evidence="5">
    <location>
        <begin position="664"/>
        <end position="719"/>
    </location>
</feature>
<keyword evidence="9" id="KW-1185">Reference proteome</keyword>
<evidence type="ECO:0000313" key="9">
    <source>
        <dbReference type="Proteomes" id="UP001590951"/>
    </source>
</evidence>
<reference evidence="8 9" key="1">
    <citation type="submission" date="2024-09" db="EMBL/GenBank/DDBJ databases">
        <title>Rethinking Asexuality: The Enigmatic Case of Functional Sexual Genes in Lepraria (Stereocaulaceae).</title>
        <authorList>
            <person name="Doellman M."/>
            <person name="Sun Y."/>
            <person name="Barcenas-Pena A."/>
            <person name="Lumbsch H.T."/>
            <person name="Grewe F."/>
        </authorList>
    </citation>
    <scope>NUCLEOTIDE SEQUENCE [LARGE SCALE GENOMIC DNA]</scope>
    <source>
        <strain evidence="8 9">Grewe 0041</strain>
    </source>
</reference>
<proteinExistence type="inferred from homology"/>
<evidence type="ECO:0008006" key="10">
    <source>
        <dbReference type="Google" id="ProtNLM"/>
    </source>
</evidence>
<dbReference type="InterPro" id="IPR012580">
    <property type="entry name" value="NUC153"/>
</dbReference>
<evidence type="ECO:0000256" key="3">
    <source>
        <dbReference type="ARBA" id="ARBA00023054"/>
    </source>
</evidence>
<dbReference type="EMBL" id="JBHFEH010000051">
    <property type="protein sequence ID" value="KAL2050217.1"/>
    <property type="molecule type" value="Genomic_DNA"/>
</dbReference>
<comment type="caution">
    <text evidence="8">The sequence shown here is derived from an EMBL/GenBank/DDBJ whole genome shotgun (WGS) entry which is preliminary data.</text>
</comment>
<feature type="region of interest" description="Disordered" evidence="5">
    <location>
        <begin position="616"/>
        <end position="635"/>
    </location>
</feature>
<feature type="compositionally biased region" description="Basic and acidic residues" evidence="5">
    <location>
        <begin position="488"/>
        <end position="502"/>
    </location>
</feature>
<name>A0ABR4AX28_9LECA</name>
<evidence type="ECO:0000256" key="4">
    <source>
        <dbReference type="ARBA" id="ARBA00023242"/>
    </source>
</evidence>
<feature type="region of interest" description="Disordered" evidence="5">
    <location>
        <begin position="1"/>
        <end position="159"/>
    </location>
</feature>
<comment type="similarity">
    <text evidence="2">Belongs to the ESF1 family.</text>
</comment>
<evidence type="ECO:0000259" key="7">
    <source>
        <dbReference type="Pfam" id="PF25121"/>
    </source>
</evidence>
<feature type="compositionally biased region" description="Acidic residues" evidence="5">
    <location>
        <begin position="116"/>
        <end position="150"/>
    </location>
</feature>
<sequence>MRNPMKQKAPKGSGASAADHISDPRFSNIQTDPRFRLPSKKTTHVQIDKRFAHMLHDENFSSRARVDRYGRRLPKDAGRKELEKYYKLADEDEKGSEKGADEDEEVERELERVKAEDEEEVLSSEESSSDDDVGEEEQEEVFGLLDEQEGEGGIPKGEVSSRIAVVNLDWDNIRAADLMAVFSSFVPNTGRIRKISVYPSEFGKERMEREEMEGPPKEIFGQSKTNGQEDGESSGSEEEEEDDEGEDERIKKSLLKVDQGLEFNSAKLRRYQLERLRYYYAVLECSSPSIAQAIYDAVDGTEYLTTANFFDLRYIPDETDFSDDKARDECERIPDSYRPNEFVTDALQHSKVRLTWDADDGTRKEAQKRAFGGSRAEIDENDLKAYLGSSSSEDEGPEPVIVDATDETTVRAIEDGNDTAELGPKLSKKEAERQRMRTLLGLQNEPATNKRSKVQKNTPVGDMQITFSSGLSSGQNNGSVFENEPERDETTVEKYVRKEKERKARRKEKMKGSRNDTEPTADSDHPKATSSNQLPADDQDLGFSDPFFAAPTHDKAATTSQRKAEKRLKREQRAADEAAAATKRAELELLMVDDKTGSRDMQHFDINEIAKAESVLAKKKKKSKDKLSEREKDALAAKERDQFKINVRDERFRDVFEKSEYAIDPSHPRYKGTEGMRELLEEGRRRRKVGGEEVEEVDEERRRKKKRKGDNGGGDDVEKLVARVKSKIKMA</sequence>
<dbReference type="InterPro" id="IPR056750">
    <property type="entry name" value="RRM_ESF1"/>
</dbReference>
<feature type="compositionally biased region" description="Basic and acidic residues" evidence="5">
    <location>
        <begin position="625"/>
        <end position="635"/>
    </location>
</feature>
<feature type="compositionally biased region" description="Basic and acidic residues" evidence="5">
    <location>
        <begin position="46"/>
        <end position="99"/>
    </location>
</feature>
<evidence type="ECO:0000256" key="2">
    <source>
        <dbReference type="ARBA" id="ARBA00009087"/>
    </source>
</evidence>
<comment type="subcellular location">
    <subcellularLocation>
        <location evidence="1">Nucleus</location>
        <location evidence="1">Nucleolus</location>
    </subcellularLocation>
</comment>
<protein>
    <recommendedName>
        <fullName evidence="10">NUC153 domain-containing protein</fullName>
    </recommendedName>
</protein>
<feature type="compositionally biased region" description="Basic and acidic residues" evidence="5">
    <location>
        <begin position="510"/>
        <end position="527"/>
    </location>
</feature>
<feature type="compositionally biased region" description="Basic and acidic residues" evidence="5">
    <location>
        <begin position="671"/>
        <end position="684"/>
    </location>
</feature>
<feature type="region of interest" description="Disordered" evidence="5">
    <location>
        <begin position="205"/>
        <end position="249"/>
    </location>
</feature>
<dbReference type="PANTHER" id="PTHR12202">
    <property type="entry name" value="ESF1 HOMOLOG"/>
    <property type="match status" value="1"/>
</dbReference>
<dbReference type="Proteomes" id="UP001590951">
    <property type="component" value="Unassembled WGS sequence"/>
</dbReference>
<accession>A0ABR4AX28</accession>
<dbReference type="Pfam" id="PF08159">
    <property type="entry name" value="NUC153"/>
    <property type="match status" value="1"/>
</dbReference>
<organism evidence="8 9">
    <name type="scientific">Lepraria finkii</name>
    <dbReference type="NCBI Taxonomy" id="1340010"/>
    <lineage>
        <taxon>Eukaryota</taxon>
        <taxon>Fungi</taxon>
        <taxon>Dikarya</taxon>
        <taxon>Ascomycota</taxon>
        <taxon>Pezizomycotina</taxon>
        <taxon>Lecanoromycetes</taxon>
        <taxon>OSLEUM clade</taxon>
        <taxon>Lecanoromycetidae</taxon>
        <taxon>Lecanorales</taxon>
        <taxon>Lecanorineae</taxon>
        <taxon>Stereocaulaceae</taxon>
        <taxon>Lepraria</taxon>
    </lineage>
</organism>